<evidence type="ECO:0000313" key="2">
    <source>
        <dbReference type="EMBL" id="RDI54010.1"/>
    </source>
</evidence>
<comment type="caution">
    <text evidence="2">The sequence shown here is derived from an EMBL/GenBank/DDBJ whole genome shotgun (WGS) entry which is preliminary data.</text>
</comment>
<dbReference type="EMBL" id="QQAZ01000002">
    <property type="protein sequence ID" value="RDI54010.1"/>
    <property type="molecule type" value="Genomic_DNA"/>
</dbReference>
<evidence type="ECO:0000256" key="1">
    <source>
        <dbReference type="SAM" id="MobiDB-lite"/>
    </source>
</evidence>
<keyword evidence="3" id="KW-1185">Reference proteome</keyword>
<proteinExistence type="predicted"/>
<protein>
    <submittedName>
        <fullName evidence="2">Uncharacterized protein</fullName>
    </submittedName>
</protein>
<sequence>MSAEFSPTSQPQPEREQPERAPPAFDFSTFSFLEVAALGGALTHELYRSDTQESYKYHNLQATRSLYEAVGQGLQPLIKRNPYLARETARTLAAEPTYRRWVATQLMPNLLRHDENDPRGHCFATIAHLLLPAPDQGVIEHAGESECRIDLSQFGDEEIMALCETTWSWRSRSSDRYFDERKKRRDTASGELHGGELRDAAGHVCFAIDQGVREVIRNDPVRARKLISSMSSSGSMALKRESHYWLRDLLDEMNGGRPVAYIQWVVGSLFERP</sequence>
<dbReference type="Proteomes" id="UP000255355">
    <property type="component" value="Unassembled WGS sequence"/>
</dbReference>
<evidence type="ECO:0000313" key="3">
    <source>
        <dbReference type="Proteomes" id="UP000255355"/>
    </source>
</evidence>
<name>A0A370HB40_9NOCA</name>
<dbReference type="AlphaFoldDB" id="A0A370HB40"/>
<gene>
    <name evidence="2" type="ORF">DFR68_102131</name>
</gene>
<feature type="region of interest" description="Disordered" evidence="1">
    <location>
        <begin position="1"/>
        <end position="23"/>
    </location>
</feature>
<organism evidence="2 3">
    <name type="scientific">Nocardia mexicana</name>
    <dbReference type="NCBI Taxonomy" id="279262"/>
    <lineage>
        <taxon>Bacteria</taxon>
        <taxon>Bacillati</taxon>
        <taxon>Actinomycetota</taxon>
        <taxon>Actinomycetes</taxon>
        <taxon>Mycobacteriales</taxon>
        <taxon>Nocardiaceae</taxon>
        <taxon>Nocardia</taxon>
    </lineage>
</organism>
<accession>A0A370HB40</accession>
<reference evidence="2 3" key="1">
    <citation type="submission" date="2018-07" db="EMBL/GenBank/DDBJ databases">
        <title>Genomic Encyclopedia of Type Strains, Phase IV (KMG-IV): sequencing the most valuable type-strain genomes for metagenomic binning, comparative biology and taxonomic classification.</title>
        <authorList>
            <person name="Goeker M."/>
        </authorList>
    </citation>
    <scope>NUCLEOTIDE SEQUENCE [LARGE SCALE GENOMIC DNA]</scope>
    <source>
        <strain evidence="2 3">DSM 44952</strain>
    </source>
</reference>
<dbReference type="RefSeq" id="WP_147288847.1">
    <property type="nucleotide sequence ID" value="NZ_QQAZ01000002.1"/>
</dbReference>